<evidence type="ECO:0000256" key="1">
    <source>
        <dbReference type="ARBA" id="ARBA00004196"/>
    </source>
</evidence>
<evidence type="ECO:0000256" key="4">
    <source>
        <dbReference type="ARBA" id="ARBA00022729"/>
    </source>
</evidence>
<organism evidence="7 8">
    <name type="scientific">Pseudoclavibacter chungangensis</name>
    <dbReference type="NCBI Taxonomy" id="587635"/>
    <lineage>
        <taxon>Bacteria</taxon>
        <taxon>Bacillati</taxon>
        <taxon>Actinomycetota</taxon>
        <taxon>Actinomycetes</taxon>
        <taxon>Micrococcales</taxon>
        <taxon>Microbacteriaceae</taxon>
        <taxon>Pseudoclavibacter</taxon>
    </lineage>
</organism>
<feature type="domain" description="Fe/B12 periplasmic-binding" evidence="6">
    <location>
        <begin position="59"/>
        <end position="330"/>
    </location>
</feature>
<protein>
    <submittedName>
        <fullName evidence="7">ABC transporter substrate-binding protein</fullName>
    </submittedName>
</protein>
<dbReference type="SUPFAM" id="SSF53807">
    <property type="entry name" value="Helical backbone' metal receptor"/>
    <property type="match status" value="1"/>
</dbReference>
<dbReference type="Gene3D" id="3.40.50.1980">
    <property type="entry name" value="Nitrogenase molybdenum iron protein domain"/>
    <property type="match status" value="2"/>
</dbReference>
<evidence type="ECO:0000256" key="5">
    <source>
        <dbReference type="SAM" id="SignalP"/>
    </source>
</evidence>
<evidence type="ECO:0000256" key="3">
    <source>
        <dbReference type="ARBA" id="ARBA00022448"/>
    </source>
</evidence>
<evidence type="ECO:0000256" key="2">
    <source>
        <dbReference type="ARBA" id="ARBA00008814"/>
    </source>
</evidence>
<keyword evidence="8" id="KW-1185">Reference proteome</keyword>
<gene>
    <name evidence="7" type="ORF">F8O01_13035</name>
</gene>
<feature type="signal peptide" evidence="5">
    <location>
        <begin position="1"/>
        <end position="24"/>
    </location>
</feature>
<dbReference type="PROSITE" id="PS50983">
    <property type="entry name" value="FE_B12_PBP"/>
    <property type="match status" value="1"/>
</dbReference>
<evidence type="ECO:0000313" key="7">
    <source>
        <dbReference type="EMBL" id="KAB1654815.1"/>
    </source>
</evidence>
<feature type="chain" id="PRO_5039466118" evidence="5">
    <location>
        <begin position="25"/>
        <end position="330"/>
    </location>
</feature>
<dbReference type="RefSeq" id="WP_158041391.1">
    <property type="nucleotide sequence ID" value="NZ_JACCFV010000001.1"/>
</dbReference>
<dbReference type="AlphaFoldDB" id="A0A7J5BQ77"/>
<evidence type="ECO:0000259" key="6">
    <source>
        <dbReference type="PROSITE" id="PS50983"/>
    </source>
</evidence>
<dbReference type="EMBL" id="WBJZ01000017">
    <property type="protein sequence ID" value="KAB1654815.1"/>
    <property type="molecule type" value="Genomic_DNA"/>
</dbReference>
<keyword evidence="3" id="KW-0813">Transport</keyword>
<accession>A0A7J5BQ77</accession>
<comment type="caution">
    <text evidence="7">The sequence shown here is derived from an EMBL/GenBank/DDBJ whole genome shotgun (WGS) entry which is preliminary data.</text>
</comment>
<evidence type="ECO:0000313" key="8">
    <source>
        <dbReference type="Proteomes" id="UP000467240"/>
    </source>
</evidence>
<comment type="similarity">
    <text evidence="2">Belongs to the bacterial solute-binding protein 8 family.</text>
</comment>
<reference evidence="7 8" key="1">
    <citation type="submission" date="2019-09" db="EMBL/GenBank/DDBJ databases">
        <title>Phylogeny of genus Pseudoclavibacter and closely related genus.</title>
        <authorList>
            <person name="Li Y."/>
        </authorList>
    </citation>
    <scope>NUCLEOTIDE SEQUENCE [LARGE SCALE GENOMIC DNA]</scope>
    <source>
        <strain evidence="7 8">DSM 23821</strain>
    </source>
</reference>
<proteinExistence type="inferred from homology"/>
<dbReference type="GO" id="GO:0030288">
    <property type="term" value="C:outer membrane-bounded periplasmic space"/>
    <property type="evidence" value="ECO:0007669"/>
    <property type="project" value="TreeGrafter"/>
</dbReference>
<dbReference type="PANTHER" id="PTHR30532">
    <property type="entry name" value="IRON III DICITRATE-BINDING PERIPLASMIC PROTEIN"/>
    <property type="match status" value="1"/>
</dbReference>
<name>A0A7J5BQ77_9MICO</name>
<dbReference type="PANTHER" id="PTHR30532:SF28">
    <property type="entry name" value="PETROBACTIN-BINDING PROTEIN YCLQ"/>
    <property type="match status" value="1"/>
</dbReference>
<dbReference type="OrthoDB" id="63946at2"/>
<dbReference type="InterPro" id="IPR002491">
    <property type="entry name" value="ABC_transptr_periplasmic_BD"/>
</dbReference>
<keyword evidence="4 5" id="KW-0732">Signal</keyword>
<dbReference type="Proteomes" id="UP000467240">
    <property type="component" value="Unassembled WGS sequence"/>
</dbReference>
<dbReference type="InterPro" id="IPR051313">
    <property type="entry name" value="Bact_iron-sidero_bind"/>
</dbReference>
<dbReference type="PROSITE" id="PS51257">
    <property type="entry name" value="PROKAR_LIPOPROTEIN"/>
    <property type="match status" value="1"/>
</dbReference>
<comment type="subcellular location">
    <subcellularLocation>
        <location evidence="1">Cell envelope</location>
    </subcellularLocation>
</comment>
<sequence length="330" mass="34350">MSMKRPLAAVAIAAASALLFGACASGDAASEPVDSQAAAGTVQIEDNFGTQTVATPPQSVVALDNSTFQTLADWNIPLSAASRALMPSTNPYKDDESILDVGTHREPNLEVIAAAEPDLVITGGRFSDYYDDIKSLVPDATVIDVSPKGEKPLVDELKHGVTVLGEIFGKQTEAQALGAAFDSSVTRATEAYDPAQTVMAVNTSGGEIGYLAPGVGRTLGPVFDLLSLTPALEVEGASDDHQGDDISVEAIAQANPDWILVMDRDAAINASEPDFKPAADVLAGSEALAGVTAVQQDQIVYMPADTYTNESIQTYTVFLGDFADALGAKK</sequence>
<dbReference type="Pfam" id="PF01497">
    <property type="entry name" value="Peripla_BP_2"/>
    <property type="match status" value="1"/>
</dbReference>
<dbReference type="GO" id="GO:1901678">
    <property type="term" value="P:iron coordination entity transport"/>
    <property type="evidence" value="ECO:0007669"/>
    <property type="project" value="UniProtKB-ARBA"/>
</dbReference>